<dbReference type="Proteomes" id="UP000494117">
    <property type="component" value="Unassembled WGS sequence"/>
</dbReference>
<keyword evidence="1" id="KW-0175">Coiled coil</keyword>
<name>A0A6S7CC18_9BURK</name>
<dbReference type="AlphaFoldDB" id="A0A6S7CC18"/>
<feature type="coiled-coil region" evidence="1">
    <location>
        <begin position="196"/>
        <end position="223"/>
    </location>
</feature>
<feature type="domain" description="Transposase InsH N-terminal" evidence="3">
    <location>
        <begin position="19"/>
        <end position="112"/>
    </location>
</feature>
<reference evidence="4 5" key="1">
    <citation type="submission" date="2020-04" db="EMBL/GenBank/DDBJ databases">
        <authorList>
            <person name="De Canck E."/>
        </authorList>
    </citation>
    <scope>NUCLEOTIDE SEQUENCE [LARGE SCALE GENOMIC DNA]</scope>
    <source>
        <strain evidence="4 5">LMG 26858</strain>
    </source>
</reference>
<dbReference type="PANTHER" id="PTHR33408:SF2">
    <property type="entry name" value="TRANSPOSASE DDE DOMAIN-CONTAINING PROTEIN"/>
    <property type="match status" value="1"/>
</dbReference>
<organism evidence="4 5">
    <name type="scientific">Achromobacter anxifer</name>
    <dbReference type="NCBI Taxonomy" id="1287737"/>
    <lineage>
        <taxon>Bacteria</taxon>
        <taxon>Pseudomonadati</taxon>
        <taxon>Pseudomonadota</taxon>
        <taxon>Betaproteobacteria</taxon>
        <taxon>Burkholderiales</taxon>
        <taxon>Alcaligenaceae</taxon>
        <taxon>Achromobacter</taxon>
    </lineage>
</organism>
<evidence type="ECO:0000259" key="2">
    <source>
        <dbReference type="Pfam" id="PF01609"/>
    </source>
</evidence>
<proteinExistence type="predicted"/>
<accession>A0A6S7CC18</accession>
<dbReference type="EMBL" id="CADILG010000002">
    <property type="protein sequence ID" value="CAB3824270.1"/>
    <property type="molecule type" value="Genomic_DNA"/>
</dbReference>
<dbReference type="InterPro" id="IPR047629">
    <property type="entry name" value="IS1182_transpos"/>
</dbReference>
<dbReference type="Pfam" id="PF05598">
    <property type="entry name" value="DUF772"/>
    <property type="match status" value="1"/>
</dbReference>
<dbReference type="GO" id="GO:0003677">
    <property type="term" value="F:DNA binding"/>
    <property type="evidence" value="ECO:0007669"/>
    <property type="project" value="InterPro"/>
</dbReference>
<dbReference type="GO" id="GO:0006313">
    <property type="term" value="P:DNA transposition"/>
    <property type="evidence" value="ECO:0007669"/>
    <property type="project" value="InterPro"/>
</dbReference>
<dbReference type="Pfam" id="PF01609">
    <property type="entry name" value="DDE_Tnp_1"/>
    <property type="match status" value="1"/>
</dbReference>
<feature type="domain" description="Transposase IS4-like" evidence="2">
    <location>
        <begin position="229"/>
        <end position="461"/>
    </location>
</feature>
<protein>
    <submittedName>
        <fullName evidence="4">IS1182 family transposase ISBusp4</fullName>
    </submittedName>
</protein>
<evidence type="ECO:0000259" key="3">
    <source>
        <dbReference type="Pfam" id="PF05598"/>
    </source>
</evidence>
<dbReference type="RefSeq" id="WP_175205307.1">
    <property type="nucleotide sequence ID" value="NZ_CADILG010000002.1"/>
</dbReference>
<gene>
    <name evidence="4" type="ORF">LMG26858_00353</name>
</gene>
<evidence type="ECO:0000313" key="5">
    <source>
        <dbReference type="Proteomes" id="UP000494117"/>
    </source>
</evidence>
<dbReference type="InterPro" id="IPR008490">
    <property type="entry name" value="Transposase_InsH_N"/>
</dbReference>
<dbReference type="NCBIfam" id="NF033551">
    <property type="entry name" value="transpos_IS1182"/>
    <property type="match status" value="1"/>
</dbReference>
<sequence>MPRFIEGRDRQQVALIQECLDDFIADENPVRIIDAFVDELNLASLGFEKAAPAATGRPSYHPVVLLKIYIYGYLNRIQSSRRLERECQRNVELMWLVGRLAPDFKTIADFRRDNGTGIRNVCRRFVAVCRDLKLFSQALVAVDGSKFKAVNTRDKNFTAAKIDKRQQQQIEENIHRYLAALDTADRTQPVEVEARTNRLNDKIERLRKQMRALDDVKERLKDSPDGQLSLTDLDARSMATSGRGSGMVGYNVQMVVEAKHHLIVAHEVTNRGHDRDSLASMTQAAREAMGKQRLRAIADRGYYSAPQIKACAETGIDAILPKPTTSNAKAEGRFDRSDFIYIAKDDEYQCPAGQRTIHRLTREENGLQLRRYWSSACAQCAMKERCTPSAYRRISRWEHEAVLEAAQRRLDRMPEAIKVRRRTVEHVFGTFKHWMGYTHFLTRRLGNVSTEMSLNVLAYNLKRVMRILGFQQTMKAMLSMGG</sequence>
<evidence type="ECO:0000256" key="1">
    <source>
        <dbReference type="SAM" id="Coils"/>
    </source>
</evidence>
<keyword evidence="5" id="KW-1185">Reference proteome</keyword>
<dbReference type="PANTHER" id="PTHR33408">
    <property type="entry name" value="TRANSPOSASE"/>
    <property type="match status" value="1"/>
</dbReference>
<dbReference type="InterPro" id="IPR002559">
    <property type="entry name" value="Transposase_11"/>
</dbReference>
<evidence type="ECO:0000313" key="4">
    <source>
        <dbReference type="EMBL" id="CAB3824270.1"/>
    </source>
</evidence>
<dbReference type="GO" id="GO:0004803">
    <property type="term" value="F:transposase activity"/>
    <property type="evidence" value="ECO:0007669"/>
    <property type="project" value="InterPro"/>
</dbReference>